<accession>A0ABU3EW61</accession>
<keyword evidence="6" id="KW-0472">Membrane</keyword>
<keyword evidence="6" id="KW-0812">Transmembrane</keyword>
<proteinExistence type="predicted"/>
<evidence type="ECO:0000256" key="4">
    <source>
        <dbReference type="ARBA" id="ARBA00023088"/>
    </source>
</evidence>
<evidence type="ECO:0000256" key="7">
    <source>
        <dbReference type="SAM" id="SignalP"/>
    </source>
</evidence>
<feature type="domain" description="Gram-positive cocci surface proteins LPxTG" evidence="8">
    <location>
        <begin position="330"/>
        <end position="366"/>
    </location>
</feature>
<evidence type="ECO:0000313" key="10">
    <source>
        <dbReference type="Proteomes" id="UP001252875"/>
    </source>
</evidence>
<feature type="compositionally biased region" description="Basic and acidic residues" evidence="5">
    <location>
        <begin position="61"/>
        <end position="83"/>
    </location>
</feature>
<feature type="region of interest" description="Disordered" evidence="5">
    <location>
        <begin position="39"/>
        <end position="115"/>
    </location>
</feature>
<evidence type="ECO:0000256" key="2">
    <source>
        <dbReference type="ARBA" id="ARBA00022525"/>
    </source>
</evidence>
<keyword evidence="1" id="KW-0134">Cell wall</keyword>
<dbReference type="Pfam" id="PF00746">
    <property type="entry name" value="Gram_pos_anchor"/>
    <property type="match status" value="1"/>
</dbReference>
<feature type="transmembrane region" description="Helical" evidence="6">
    <location>
        <begin position="345"/>
        <end position="363"/>
    </location>
</feature>
<reference evidence="9 10" key="1">
    <citation type="submission" date="2023-03" db="EMBL/GenBank/DDBJ databases">
        <authorList>
            <person name="Shen W."/>
            <person name="Cai J."/>
        </authorList>
    </citation>
    <scope>NUCLEOTIDE SEQUENCE [LARGE SCALE GENOMIC DNA]</scope>
    <source>
        <strain evidence="9 10">D6-4</strain>
    </source>
</reference>
<evidence type="ECO:0000259" key="8">
    <source>
        <dbReference type="Pfam" id="PF00746"/>
    </source>
</evidence>
<keyword evidence="6" id="KW-1133">Transmembrane helix</keyword>
<keyword evidence="3 7" id="KW-0732">Signal</keyword>
<evidence type="ECO:0000256" key="5">
    <source>
        <dbReference type="SAM" id="MobiDB-lite"/>
    </source>
</evidence>
<comment type="caution">
    <text evidence="9">The sequence shown here is derived from an EMBL/GenBank/DDBJ whole genome shotgun (WGS) entry which is preliminary data.</text>
</comment>
<protein>
    <submittedName>
        <fullName evidence="9">LPXTG cell wall anchor domain-containing protein</fullName>
    </submittedName>
</protein>
<dbReference type="EMBL" id="JARPYI010000002">
    <property type="protein sequence ID" value="MDT2599109.1"/>
    <property type="molecule type" value="Genomic_DNA"/>
</dbReference>
<name>A0ABU3EW61_9ENTE</name>
<evidence type="ECO:0000313" key="9">
    <source>
        <dbReference type="EMBL" id="MDT2599109.1"/>
    </source>
</evidence>
<feature type="chain" id="PRO_5046708779" evidence="7">
    <location>
        <begin position="18"/>
        <end position="369"/>
    </location>
</feature>
<evidence type="ECO:0000256" key="3">
    <source>
        <dbReference type="ARBA" id="ARBA00022729"/>
    </source>
</evidence>
<keyword evidence="4" id="KW-0572">Peptidoglycan-anchor</keyword>
<evidence type="ECO:0000256" key="6">
    <source>
        <dbReference type="SAM" id="Phobius"/>
    </source>
</evidence>
<keyword evidence="2" id="KW-0964">Secreted</keyword>
<evidence type="ECO:0000256" key="1">
    <source>
        <dbReference type="ARBA" id="ARBA00022512"/>
    </source>
</evidence>
<gene>
    <name evidence="9" type="ORF">P7D85_04935</name>
</gene>
<organism evidence="9 10">
    <name type="scientific">Enterococcus hulanensis</name>
    <dbReference type="NCBI Taxonomy" id="2559929"/>
    <lineage>
        <taxon>Bacteria</taxon>
        <taxon>Bacillati</taxon>
        <taxon>Bacillota</taxon>
        <taxon>Bacilli</taxon>
        <taxon>Lactobacillales</taxon>
        <taxon>Enterococcaceae</taxon>
        <taxon>Enterococcus</taxon>
    </lineage>
</organism>
<keyword evidence="10" id="KW-1185">Reference proteome</keyword>
<dbReference type="NCBIfam" id="TIGR01167">
    <property type="entry name" value="LPXTG_anchor"/>
    <property type="match status" value="1"/>
</dbReference>
<sequence length="369" mass="41083">MVVLSLLVLNFPLVAFADTSESIPDKTVSSSQEQVIDSASLSENQFIEDPVSDTPSSVEESVEKQDTTTTEAEMKNQNKKTESETETTTNKPKKIADTVTSEALEEKSTTKNSSTKQVKVIQTPVTAEEKIINEWTANDIRKNLTSADYGINQTELNGYTDQELTNAFRLFTRYNFDVTGMDLGSYVRVLRMVYHDQSISWEDAEKALAFNPNIYTTTTELANNIDQLQAYLRILYSSKEGFLPLRHFTNEEMLHILDHLSGAENELSAANGLFSGLVHWLYNSQKGNGPIENSPKPVSPIQNMGTTTTVENTAVVPAANTTKNEVQTQSAGQKEYPKTGESRNLVFTFTGIVLFIITGIMILKRRIHS</sequence>
<dbReference type="Proteomes" id="UP001252875">
    <property type="component" value="Unassembled WGS sequence"/>
</dbReference>
<dbReference type="InterPro" id="IPR019931">
    <property type="entry name" value="LPXTG_anchor"/>
</dbReference>
<feature type="signal peptide" evidence="7">
    <location>
        <begin position="1"/>
        <end position="17"/>
    </location>
</feature>
<dbReference type="RefSeq" id="WP_311822138.1">
    <property type="nucleotide sequence ID" value="NZ_JARPYF010000004.1"/>
</dbReference>